<dbReference type="PROSITE" id="PS50262">
    <property type="entry name" value="G_PROTEIN_RECEP_F1_2"/>
    <property type="match status" value="1"/>
</dbReference>
<evidence type="ECO:0000313" key="12">
    <source>
        <dbReference type="Proteomes" id="UP001152795"/>
    </source>
</evidence>
<reference evidence="11" key="1">
    <citation type="submission" date="2020-04" db="EMBL/GenBank/DDBJ databases">
        <authorList>
            <person name="Alioto T."/>
            <person name="Alioto T."/>
            <person name="Gomez Garrido J."/>
        </authorList>
    </citation>
    <scope>NUCLEOTIDE SEQUENCE</scope>
    <source>
        <strain evidence="11">A484AB</strain>
    </source>
</reference>
<dbReference type="InterPro" id="IPR000276">
    <property type="entry name" value="GPCR_Rhodpsn"/>
</dbReference>
<evidence type="ECO:0000256" key="1">
    <source>
        <dbReference type="ARBA" id="ARBA00004651"/>
    </source>
</evidence>
<keyword evidence="4" id="KW-1133">Transmembrane helix</keyword>
<keyword evidence="12" id="KW-1185">Reference proteome</keyword>
<dbReference type="Proteomes" id="UP001152795">
    <property type="component" value="Unassembled WGS sequence"/>
</dbReference>
<gene>
    <name evidence="11" type="ORF">PACLA_8A026092</name>
</gene>
<dbReference type="PANTHER" id="PTHR24246">
    <property type="entry name" value="OLFACTORY RECEPTOR AND ADENOSINE RECEPTOR"/>
    <property type="match status" value="1"/>
</dbReference>
<dbReference type="GO" id="GO:0005886">
    <property type="term" value="C:plasma membrane"/>
    <property type="evidence" value="ECO:0007669"/>
    <property type="project" value="UniProtKB-SubCell"/>
</dbReference>
<evidence type="ECO:0000256" key="4">
    <source>
        <dbReference type="ARBA" id="ARBA00022989"/>
    </source>
</evidence>
<evidence type="ECO:0000256" key="7">
    <source>
        <dbReference type="ARBA" id="ARBA00023170"/>
    </source>
</evidence>
<keyword evidence="2" id="KW-1003">Cell membrane</keyword>
<dbReference type="PROSITE" id="PS00237">
    <property type="entry name" value="G_PROTEIN_RECEP_F1_1"/>
    <property type="match status" value="1"/>
</dbReference>
<dbReference type="InterPro" id="IPR017452">
    <property type="entry name" value="GPCR_Rhodpsn_7TM"/>
</dbReference>
<dbReference type="AlphaFoldDB" id="A0A7D9H7Y9"/>
<evidence type="ECO:0000256" key="10">
    <source>
        <dbReference type="RuleBase" id="RU000688"/>
    </source>
</evidence>
<evidence type="ECO:0000313" key="11">
    <source>
        <dbReference type="EMBL" id="CAB3976935.1"/>
    </source>
</evidence>
<dbReference type="PRINTS" id="PR00237">
    <property type="entry name" value="GPCRRHODOPSN"/>
</dbReference>
<keyword evidence="6" id="KW-0472">Membrane</keyword>
<comment type="subcellular location">
    <subcellularLocation>
        <location evidence="1">Cell membrane</location>
        <topology evidence="1">Multi-pass membrane protein</topology>
    </subcellularLocation>
</comment>
<keyword evidence="3 10" id="KW-0812">Transmembrane</keyword>
<evidence type="ECO:0000256" key="6">
    <source>
        <dbReference type="ARBA" id="ARBA00023136"/>
    </source>
</evidence>
<accession>A0A7D9H7Y9</accession>
<comment type="caution">
    <text evidence="11">The sequence shown here is derived from an EMBL/GenBank/DDBJ whole genome shotgun (WGS) entry which is preliminary data.</text>
</comment>
<dbReference type="PANTHER" id="PTHR24246:SF27">
    <property type="entry name" value="ADENOSINE RECEPTOR, ISOFORM A"/>
    <property type="match status" value="1"/>
</dbReference>
<evidence type="ECO:0000256" key="5">
    <source>
        <dbReference type="ARBA" id="ARBA00023040"/>
    </source>
</evidence>
<keyword evidence="5 10" id="KW-0297">G-protein coupled receptor</keyword>
<dbReference type="Gene3D" id="1.20.1070.10">
    <property type="entry name" value="Rhodopsin 7-helix transmembrane proteins"/>
    <property type="match status" value="1"/>
</dbReference>
<sequence>MTYFQGLFEKHCQTVGAPTQLSFFTTTFSLLFMILNVPGNVLVILAVAKDPYKKLRTPFNYLMANLALADLIVGTVTDPMSIYIHWKEGINAKLLKSEYQILHMSYFISCTASVLSLATLAVERYLAIRNPHTYRNR</sequence>
<name>A0A7D9H7Y9_PARCT</name>
<evidence type="ECO:0000256" key="3">
    <source>
        <dbReference type="ARBA" id="ARBA00022692"/>
    </source>
</evidence>
<protein>
    <submittedName>
        <fullName evidence="11">Histamine H2 receptor-like</fullName>
    </submittedName>
</protein>
<keyword evidence="9 10" id="KW-0807">Transducer</keyword>
<proteinExistence type="inferred from homology"/>
<dbReference type="OrthoDB" id="5989093at2759"/>
<dbReference type="SUPFAM" id="SSF81321">
    <property type="entry name" value="Family A G protein-coupled receptor-like"/>
    <property type="match status" value="1"/>
</dbReference>
<evidence type="ECO:0000256" key="8">
    <source>
        <dbReference type="ARBA" id="ARBA00023180"/>
    </source>
</evidence>
<dbReference type="GO" id="GO:0004930">
    <property type="term" value="F:G protein-coupled receptor activity"/>
    <property type="evidence" value="ECO:0007669"/>
    <property type="project" value="UniProtKB-KW"/>
</dbReference>
<comment type="similarity">
    <text evidence="10">Belongs to the G-protein coupled receptor 1 family.</text>
</comment>
<dbReference type="CDD" id="cd00637">
    <property type="entry name" value="7tm_classA_rhodopsin-like"/>
    <property type="match status" value="1"/>
</dbReference>
<evidence type="ECO:0000256" key="9">
    <source>
        <dbReference type="ARBA" id="ARBA00023224"/>
    </source>
</evidence>
<dbReference type="Pfam" id="PF00001">
    <property type="entry name" value="7tm_1"/>
    <property type="match status" value="1"/>
</dbReference>
<keyword evidence="8" id="KW-0325">Glycoprotein</keyword>
<dbReference type="EMBL" id="CACRXK020000021">
    <property type="protein sequence ID" value="CAB3976935.1"/>
    <property type="molecule type" value="Genomic_DNA"/>
</dbReference>
<evidence type="ECO:0000256" key="2">
    <source>
        <dbReference type="ARBA" id="ARBA00022475"/>
    </source>
</evidence>
<organism evidence="11 12">
    <name type="scientific">Paramuricea clavata</name>
    <name type="common">Red gorgonian</name>
    <name type="synonym">Violescent sea-whip</name>
    <dbReference type="NCBI Taxonomy" id="317549"/>
    <lineage>
        <taxon>Eukaryota</taxon>
        <taxon>Metazoa</taxon>
        <taxon>Cnidaria</taxon>
        <taxon>Anthozoa</taxon>
        <taxon>Octocorallia</taxon>
        <taxon>Malacalcyonacea</taxon>
        <taxon>Plexauridae</taxon>
        <taxon>Paramuricea</taxon>
    </lineage>
</organism>
<keyword evidence="7 10" id="KW-0675">Receptor</keyword>